<evidence type="ECO:0000256" key="1">
    <source>
        <dbReference type="SAM" id="MobiDB-lite"/>
    </source>
</evidence>
<dbReference type="InterPro" id="IPR057527">
    <property type="entry name" value="HVO_A0261-like_N"/>
</dbReference>
<dbReference type="SUPFAM" id="SSF46785">
    <property type="entry name" value="Winged helix' DNA-binding domain"/>
    <property type="match status" value="1"/>
</dbReference>
<reference evidence="4 5" key="1">
    <citation type="submission" date="2018-10" db="EMBL/GenBank/DDBJ databases">
        <title>Natrarchaeobius chitinivorans gen. nov., sp. nov., and Natrarchaeobius haloalkaliphilus sp. nov., alkaliphilic, chitin-utilizing haloarchaea from hypersaline alkaline lakes.</title>
        <authorList>
            <person name="Sorokin D.Y."/>
            <person name="Elcheninov A.G."/>
            <person name="Kostrikina N.A."/>
            <person name="Bale N.J."/>
            <person name="Sinninghe Damste J.S."/>
            <person name="Khijniak T.V."/>
            <person name="Kublanov I.V."/>
            <person name="Toshchakov S.V."/>
        </authorList>
    </citation>
    <scope>NUCLEOTIDE SEQUENCE [LARGE SCALE GENOMIC DNA]</scope>
    <source>
        <strain evidence="4 5">AArcht-Sl</strain>
    </source>
</reference>
<keyword evidence="5" id="KW-1185">Reference proteome</keyword>
<dbReference type="InterPro" id="IPR013561">
    <property type="entry name" value="FilR1_middle_dom"/>
</dbReference>
<dbReference type="Pfam" id="PF25213">
    <property type="entry name" value="HVO_A0261_N"/>
    <property type="match status" value="1"/>
</dbReference>
<accession>A0A3N6LKD4</accession>
<protein>
    <recommendedName>
        <fullName evidence="6">ArsR family transcriptional regulator</fullName>
    </recommendedName>
</protein>
<dbReference type="AlphaFoldDB" id="A0A3N6LKD4"/>
<evidence type="ECO:0000313" key="5">
    <source>
        <dbReference type="Proteomes" id="UP000273828"/>
    </source>
</evidence>
<evidence type="ECO:0000259" key="2">
    <source>
        <dbReference type="Pfam" id="PF08350"/>
    </source>
</evidence>
<dbReference type="Gene3D" id="1.10.10.10">
    <property type="entry name" value="Winged helix-like DNA-binding domain superfamily/Winged helix DNA-binding domain"/>
    <property type="match status" value="1"/>
</dbReference>
<feature type="region of interest" description="Disordered" evidence="1">
    <location>
        <begin position="251"/>
        <end position="271"/>
    </location>
</feature>
<evidence type="ECO:0000259" key="3">
    <source>
        <dbReference type="Pfam" id="PF25213"/>
    </source>
</evidence>
<gene>
    <name evidence="4" type="ORF">EA462_11970</name>
</gene>
<evidence type="ECO:0000313" key="4">
    <source>
        <dbReference type="EMBL" id="RQG89088.1"/>
    </source>
</evidence>
<proteinExistence type="predicted"/>
<feature type="domain" description="Methanogenesis regulatory protein FilR1 middle" evidence="2">
    <location>
        <begin position="121"/>
        <end position="244"/>
    </location>
</feature>
<dbReference type="OrthoDB" id="330490at2157"/>
<sequence length="271" mass="29785">MCYDWGERLFSSPHRLAVLRELYSEPADTQALTDSLPISRVTVQRHLNGCAELGWARKVDGRYELTPVGNHVCEAAATFLDRLSVLESSGDVIDAVATVDDRFDPILLANATVSVAEPDTPHEPIIHYRNAMAETTTDTVRGILPVFSELIVEVHRDLLASGVETDLIAPRPILETAPPSIAETPSTLFSLYVLEQPLEFGLTLTDDAAFFGAYDDGTFAVCIESSEPAFREWATDRYEHYLERARPVPLEADGSGVESTSVREFGTDAVD</sequence>
<evidence type="ECO:0008006" key="6">
    <source>
        <dbReference type="Google" id="ProtNLM"/>
    </source>
</evidence>
<name>A0A3N6LKD4_9EURY</name>
<comment type="caution">
    <text evidence="4">The sequence shown here is derived from an EMBL/GenBank/DDBJ whole genome shotgun (WGS) entry which is preliminary data.</text>
</comment>
<dbReference type="InterPro" id="IPR036388">
    <property type="entry name" value="WH-like_DNA-bd_sf"/>
</dbReference>
<dbReference type="Pfam" id="PF08350">
    <property type="entry name" value="FilR1_middle"/>
    <property type="match status" value="1"/>
</dbReference>
<dbReference type="Proteomes" id="UP000273828">
    <property type="component" value="Unassembled WGS sequence"/>
</dbReference>
<organism evidence="4 5">
    <name type="scientific">Natrarchaeobius halalkaliphilus</name>
    <dbReference type="NCBI Taxonomy" id="1679091"/>
    <lineage>
        <taxon>Archaea</taxon>
        <taxon>Methanobacteriati</taxon>
        <taxon>Methanobacteriota</taxon>
        <taxon>Stenosarchaea group</taxon>
        <taxon>Halobacteria</taxon>
        <taxon>Halobacteriales</taxon>
        <taxon>Natrialbaceae</taxon>
        <taxon>Natrarchaeobius</taxon>
    </lineage>
</organism>
<dbReference type="InterPro" id="IPR036390">
    <property type="entry name" value="WH_DNA-bd_sf"/>
</dbReference>
<dbReference type="EMBL" id="REFY01000004">
    <property type="protein sequence ID" value="RQG89088.1"/>
    <property type="molecule type" value="Genomic_DNA"/>
</dbReference>
<dbReference type="RefSeq" id="WP_124178776.1">
    <property type="nucleotide sequence ID" value="NZ_REFY01000004.1"/>
</dbReference>
<feature type="domain" description="HVO-A0261-like N-terminal" evidence="3">
    <location>
        <begin position="8"/>
        <end position="84"/>
    </location>
</feature>